<evidence type="ECO:0000313" key="3">
    <source>
        <dbReference type="Proteomes" id="UP000026915"/>
    </source>
</evidence>
<dbReference type="AlphaFoldDB" id="A0A061G277"/>
<protein>
    <submittedName>
        <fullName evidence="2">Uncharacterized protein</fullName>
    </submittedName>
</protein>
<evidence type="ECO:0000256" key="1">
    <source>
        <dbReference type="SAM" id="Phobius"/>
    </source>
</evidence>
<accession>A0A061G277</accession>
<feature type="transmembrane region" description="Helical" evidence="1">
    <location>
        <begin position="41"/>
        <end position="61"/>
    </location>
</feature>
<organism evidence="2 3">
    <name type="scientific">Theobroma cacao</name>
    <name type="common">Cacao</name>
    <name type="synonym">Cocoa</name>
    <dbReference type="NCBI Taxonomy" id="3641"/>
    <lineage>
        <taxon>Eukaryota</taxon>
        <taxon>Viridiplantae</taxon>
        <taxon>Streptophyta</taxon>
        <taxon>Embryophyta</taxon>
        <taxon>Tracheophyta</taxon>
        <taxon>Spermatophyta</taxon>
        <taxon>Magnoliopsida</taxon>
        <taxon>eudicotyledons</taxon>
        <taxon>Gunneridae</taxon>
        <taxon>Pentapetalae</taxon>
        <taxon>rosids</taxon>
        <taxon>malvids</taxon>
        <taxon>Malvales</taxon>
        <taxon>Malvaceae</taxon>
        <taxon>Byttnerioideae</taxon>
        <taxon>Theobroma</taxon>
    </lineage>
</organism>
<reference evidence="2 3" key="1">
    <citation type="journal article" date="2013" name="Genome Biol.">
        <title>The genome sequence of the most widely cultivated cacao type and its use to identify candidate genes regulating pod color.</title>
        <authorList>
            <person name="Motamayor J.C."/>
            <person name="Mockaitis K."/>
            <person name="Schmutz J."/>
            <person name="Haiminen N."/>
            <person name="Iii D.L."/>
            <person name="Cornejo O."/>
            <person name="Findley S.D."/>
            <person name="Zheng P."/>
            <person name="Utro F."/>
            <person name="Royaert S."/>
            <person name="Saski C."/>
            <person name="Jenkins J."/>
            <person name="Podicheti R."/>
            <person name="Zhao M."/>
            <person name="Scheffler B.E."/>
            <person name="Stack J.C."/>
            <person name="Feltus F.A."/>
            <person name="Mustiga G.M."/>
            <person name="Amores F."/>
            <person name="Phillips W."/>
            <person name="Marelli J.P."/>
            <person name="May G.D."/>
            <person name="Shapiro H."/>
            <person name="Ma J."/>
            <person name="Bustamante C.D."/>
            <person name="Schnell R.J."/>
            <person name="Main D."/>
            <person name="Gilbert D."/>
            <person name="Parida L."/>
            <person name="Kuhn D.N."/>
        </authorList>
    </citation>
    <scope>NUCLEOTIDE SEQUENCE [LARGE SCALE GENOMIC DNA]</scope>
    <source>
        <strain evidence="3">cv. Matina 1-6</strain>
    </source>
</reference>
<gene>
    <name evidence="2" type="ORF">TCM_012499</name>
</gene>
<proteinExistence type="predicted"/>
<dbReference type="HOGENOM" id="CLU_2659478_0_0_1"/>
<dbReference type="EMBL" id="CM001881">
    <property type="protein sequence ID" value="EOY21139.1"/>
    <property type="molecule type" value="Genomic_DNA"/>
</dbReference>
<keyword evidence="3" id="KW-1185">Reference proteome</keyword>
<dbReference type="Gramene" id="EOY21139">
    <property type="protein sequence ID" value="EOY21139"/>
    <property type="gene ID" value="TCM_012499"/>
</dbReference>
<evidence type="ECO:0000313" key="2">
    <source>
        <dbReference type="EMBL" id="EOY21139.1"/>
    </source>
</evidence>
<keyword evidence="1" id="KW-0812">Transmembrane</keyword>
<name>A0A061G277_THECC</name>
<dbReference type="Proteomes" id="UP000026915">
    <property type="component" value="Chromosome 3"/>
</dbReference>
<dbReference type="InParanoid" id="A0A061G277"/>
<keyword evidence="1" id="KW-0472">Membrane</keyword>
<sequence length="76" mass="8734">MELVQGIKLSFVPKVMTKSHVCFIALCIIQKTMKVTLSGKVNFNCYPVPFVFCFIYIICVMRHGQIFPIETKIFIS</sequence>
<keyword evidence="1" id="KW-1133">Transmembrane helix</keyword>